<dbReference type="SUPFAM" id="SSF56281">
    <property type="entry name" value="Metallo-hydrolase/oxidoreductase"/>
    <property type="match status" value="1"/>
</dbReference>
<evidence type="ECO:0000313" key="3">
    <source>
        <dbReference type="EMBL" id="KAA0920854.1"/>
    </source>
</evidence>
<dbReference type="SMART" id="SM00849">
    <property type="entry name" value="Lactamase_B"/>
    <property type="match status" value="1"/>
</dbReference>
<dbReference type="Gene3D" id="3.60.15.10">
    <property type="entry name" value="Ribonuclease Z/Hydroxyacylglutathione hydrolase-like"/>
    <property type="match status" value="1"/>
</dbReference>
<reference evidence="3 4" key="1">
    <citation type="submission" date="2019-07" db="EMBL/GenBank/DDBJ databases">
        <title>Aquicoccus porphyridii gen. nov., sp. nov., isolated from a small marine red alga, Porphyridium marinum.</title>
        <authorList>
            <person name="Liu L."/>
        </authorList>
    </citation>
    <scope>NUCLEOTIDE SEQUENCE [LARGE SCALE GENOMIC DNA]</scope>
    <source>
        <strain evidence="3 4">L1 8-17</strain>
    </source>
</reference>
<sequence length="355" mass="38400">MKPVKADGPGYRHCAAGRQMVRSAATNPHRSRWQACARWQAVRHDAARRLSRGMIRVLITALIAAPGLAAAQTLDIQPVAQGIWALVGPKEQRNPENLGNNATFGVVVTDDGVVLIDPGGSWQGAAMIDATIDTITDQPVTHVINTGGQDHRWLGNGYWQAQGATILASKAAIEDQQDRGSMQMSNLSQLIGDGLEGTMPSHADVTFETKHTLATGGVTFEIMHFGQAHTPGDSLVWLADHDVMFTGDIVYVDRILGVGGQSNVKSWIATFEAMEAFDPGHIVPGHGQATDLSTARRDSYDYLVNLRTRIGALIDAGGDIMDAPGIDQSAWSYLEQFESLAGRNAQTTYEQMEWE</sequence>
<keyword evidence="4" id="KW-1185">Reference proteome</keyword>
<evidence type="ECO:0000259" key="2">
    <source>
        <dbReference type="SMART" id="SM00849"/>
    </source>
</evidence>
<dbReference type="EMBL" id="VINQ01000001">
    <property type="protein sequence ID" value="KAA0920854.1"/>
    <property type="molecule type" value="Genomic_DNA"/>
</dbReference>
<comment type="similarity">
    <text evidence="1">Belongs to the metallo-beta-lactamase superfamily. Class-B beta-lactamase family.</text>
</comment>
<evidence type="ECO:0000256" key="1">
    <source>
        <dbReference type="ARBA" id="ARBA00005250"/>
    </source>
</evidence>
<dbReference type="GO" id="GO:0017001">
    <property type="term" value="P:antibiotic catabolic process"/>
    <property type="evidence" value="ECO:0007669"/>
    <property type="project" value="UniProtKB-ARBA"/>
</dbReference>
<comment type="caution">
    <text evidence="3">The sequence shown here is derived from an EMBL/GenBank/DDBJ whole genome shotgun (WGS) entry which is preliminary data.</text>
</comment>
<organism evidence="3 4">
    <name type="scientific">Aquicoccus porphyridii</name>
    <dbReference type="NCBI Taxonomy" id="1852029"/>
    <lineage>
        <taxon>Bacteria</taxon>
        <taxon>Pseudomonadati</taxon>
        <taxon>Pseudomonadota</taxon>
        <taxon>Alphaproteobacteria</taxon>
        <taxon>Rhodobacterales</taxon>
        <taxon>Paracoccaceae</taxon>
        <taxon>Aquicoccus</taxon>
    </lineage>
</organism>
<dbReference type="AlphaFoldDB" id="A0A5A9ZU57"/>
<dbReference type="GO" id="GO:0016787">
    <property type="term" value="F:hydrolase activity"/>
    <property type="evidence" value="ECO:0007669"/>
    <property type="project" value="UniProtKB-KW"/>
</dbReference>
<dbReference type="CDD" id="cd16282">
    <property type="entry name" value="metallo-hydrolase-like_MBL-fold"/>
    <property type="match status" value="1"/>
</dbReference>
<name>A0A5A9ZU57_9RHOB</name>
<dbReference type="Proteomes" id="UP000325291">
    <property type="component" value="Unassembled WGS sequence"/>
</dbReference>
<dbReference type="InterPro" id="IPR001279">
    <property type="entry name" value="Metallo-B-lactamas"/>
</dbReference>
<dbReference type="PANTHER" id="PTHR42951">
    <property type="entry name" value="METALLO-BETA-LACTAMASE DOMAIN-CONTAINING"/>
    <property type="match status" value="1"/>
</dbReference>
<dbReference type="Pfam" id="PF00753">
    <property type="entry name" value="Lactamase_B"/>
    <property type="match status" value="1"/>
</dbReference>
<evidence type="ECO:0000313" key="4">
    <source>
        <dbReference type="Proteomes" id="UP000325291"/>
    </source>
</evidence>
<feature type="domain" description="Metallo-beta-lactamase" evidence="2">
    <location>
        <begin position="102"/>
        <end position="286"/>
    </location>
</feature>
<protein>
    <submittedName>
        <fullName evidence="3">MBL fold metallo-hydrolase</fullName>
    </submittedName>
</protein>
<dbReference type="PANTHER" id="PTHR42951:SF4">
    <property type="entry name" value="ACYL-COENZYME A THIOESTERASE MBLAC2"/>
    <property type="match status" value="1"/>
</dbReference>
<proteinExistence type="inferred from homology"/>
<keyword evidence="3" id="KW-0378">Hydrolase</keyword>
<dbReference type="InterPro" id="IPR036866">
    <property type="entry name" value="RibonucZ/Hydroxyglut_hydro"/>
</dbReference>
<gene>
    <name evidence="3" type="ORF">FLO80_01370</name>
</gene>
<dbReference type="InterPro" id="IPR050855">
    <property type="entry name" value="NDM-1-like"/>
</dbReference>
<accession>A0A5A9ZU57</accession>